<organism evidence="2 3">
    <name type="scientific">Clostridium innocuum</name>
    <dbReference type="NCBI Taxonomy" id="1522"/>
    <lineage>
        <taxon>Bacteria</taxon>
        <taxon>Bacillati</taxon>
        <taxon>Bacillota</taxon>
        <taxon>Clostridia</taxon>
        <taxon>Eubacteriales</taxon>
        <taxon>Clostridiaceae</taxon>
        <taxon>Clostridium</taxon>
    </lineage>
</organism>
<dbReference type="SUPFAM" id="SSF50475">
    <property type="entry name" value="FMN-binding split barrel"/>
    <property type="match status" value="1"/>
</dbReference>
<evidence type="ECO:0000313" key="2">
    <source>
        <dbReference type="EMBL" id="KGJ53175.1"/>
    </source>
</evidence>
<feature type="domain" description="Pyridoxamine 5'-phosphate oxidase N-terminal" evidence="1">
    <location>
        <begin position="14"/>
        <end position="131"/>
    </location>
</feature>
<evidence type="ECO:0000313" key="3">
    <source>
        <dbReference type="Proteomes" id="UP000030008"/>
    </source>
</evidence>
<accession>A0A099I627</accession>
<proteinExistence type="predicted"/>
<comment type="caution">
    <text evidence="2">The sequence shown here is derived from an EMBL/GenBank/DDBJ whole genome shotgun (WGS) entry which is preliminary data.</text>
</comment>
<dbReference type="Gene3D" id="2.30.110.10">
    <property type="entry name" value="Electron Transport, Fmn-binding Protein, Chain A"/>
    <property type="match status" value="1"/>
</dbReference>
<dbReference type="Pfam" id="PF01243">
    <property type="entry name" value="PNPOx_N"/>
    <property type="match status" value="1"/>
</dbReference>
<dbReference type="InterPro" id="IPR011576">
    <property type="entry name" value="Pyridox_Oxase_N"/>
</dbReference>
<dbReference type="PANTHER" id="PTHR34818:SF1">
    <property type="entry name" value="PROTEIN BLI-3"/>
    <property type="match status" value="1"/>
</dbReference>
<dbReference type="InterPro" id="IPR012349">
    <property type="entry name" value="Split_barrel_FMN-bd"/>
</dbReference>
<dbReference type="AlphaFoldDB" id="A0A099I627"/>
<evidence type="ECO:0000259" key="1">
    <source>
        <dbReference type="Pfam" id="PF01243"/>
    </source>
</evidence>
<gene>
    <name evidence="2" type="ORF">CIAN88_10555</name>
</gene>
<reference evidence="2 3" key="1">
    <citation type="submission" date="2014-08" db="EMBL/GenBank/DDBJ databases">
        <title>Clostridium innocuum, an unnegligible vancomycin-resistant pathogen causing extra-intestinal infections.</title>
        <authorList>
            <person name="Feng Y."/>
            <person name="Chiu C.-H."/>
        </authorList>
    </citation>
    <scope>NUCLEOTIDE SEQUENCE [LARGE SCALE GENOMIC DNA]</scope>
    <source>
        <strain evidence="2 3">AN88</strain>
    </source>
</reference>
<dbReference type="PANTHER" id="PTHR34818">
    <property type="entry name" value="PROTEIN BLI-3"/>
    <property type="match status" value="1"/>
</dbReference>
<dbReference type="EMBL" id="JQIF01000044">
    <property type="protein sequence ID" value="KGJ53175.1"/>
    <property type="molecule type" value="Genomic_DNA"/>
</dbReference>
<protein>
    <submittedName>
        <fullName evidence="2">Pyridoxamine 5'-phosphate oxidase</fullName>
    </submittedName>
</protein>
<name>A0A099I627_CLOIN</name>
<dbReference type="Proteomes" id="UP000030008">
    <property type="component" value="Unassembled WGS sequence"/>
</dbReference>
<sequence>MSDMMKDCEATIGRLIDKQTTAFVSSVDPDGFPNTKAMLSPRKRIGIQTFYFTTNTSSMRAAQYRENPKACIYFCDKRYFRGVMLIGTAEILEDTKSREMIWREGDTMYYPEGVTDPDYCVLKITVTKGRYYSNFHSETFAVPAVKPITPE</sequence>
<dbReference type="InterPro" id="IPR052917">
    <property type="entry name" value="Stress-Dev_Protein"/>
</dbReference>